<feature type="transmembrane region" description="Helical" evidence="3">
    <location>
        <begin position="92"/>
        <end position="113"/>
    </location>
</feature>
<evidence type="ECO:0000313" key="4">
    <source>
        <dbReference type="EMBL" id="CAI9092243.1"/>
    </source>
</evidence>
<organism evidence="4 5">
    <name type="scientific">Oldenlandia corymbosa var. corymbosa</name>
    <dbReference type="NCBI Taxonomy" id="529605"/>
    <lineage>
        <taxon>Eukaryota</taxon>
        <taxon>Viridiplantae</taxon>
        <taxon>Streptophyta</taxon>
        <taxon>Embryophyta</taxon>
        <taxon>Tracheophyta</taxon>
        <taxon>Spermatophyta</taxon>
        <taxon>Magnoliopsida</taxon>
        <taxon>eudicotyledons</taxon>
        <taxon>Gunneridae</taxon>
        <taxon>Pentapetalae</taxon>
        <taxon>asterids</taxon>
        <taxon>lamiids</taxon>
        <taxon>Gentianales</taxon>
        <taxon>Rubiaceae</taxon>
        <taxon>Rubioideae</taxon>
        <taxon>Spermacoceae</taxon>
        <taxon>Hedyotis-Oldenlandia complex</taxon>
        <taxon>Oldenlandia</taxon>
    </lineage>
</organism>
<feature type="region of interest" description="Disordered" evidence="2">
    <location>
        <begin position="303"/>
        <end position="323"/>
    </location>
</feature>
<feature type="compositionally biased region" description="Basic and acidic residues" evidence="2">
    <location>
        <begin position="185"/>
        <end position="197"/>
    </location>
</feature>
<evidence type="ECO:0000313" key="5">
    <source>
        <dbReference type="Proteomes" id="UP001161247"/>
    </source>
</evidence>
<feature type="coiled-coil region" evidence="1">
    <location>
        <begin position="665"/>
        <end position="801"/>
    </location>
</feature>
<feature type="region of interest" description="Disordered" evidence="2">
    <location>
        <begin position="51"/>
        <end position="88"/>
    </location>
</feature>
<proteinExistence type="predicted"/>
<reference evidence="4" key="1">
    <citation type="submission" date="2023-03" db="EMBL/GenBank/DDBJ databases">
        <authorList>
            <person name="Julca I."/>
        </authorList>
    </citation>
    <scope>NUCLEOTIDE SEQUENCE</scope>
</reference>
<feature type="compositionally biased region" description="Polar residues" evidence="2">
    <location>
        <begin position="227"/>
        <end position="239"/>
    </location>
</feature>
<sequence>MPSLTTTWSPSSLQLRLAFAARRSPPPPFLRMRIRVFSVSENWSVRNNVSERRRSGDSWAVNPNSTSDGYAGWTDGEESSGDSNPKEPNHRIVVAGVAGALLLAGLTFAAFSFRNRGTSRVEQPMEPLTAREEVALTSDYNDQTLEDRIDSKNQTEDSSEKAEPASLDEDLNTSTVKAEPTLSKQSDDSDKGDESSHGDVSNITSLQQEDESSLDDTSVGPEEFPQQLESEFAKSSSGSGKVDLITLDLEHQHALEPEGDSVVTNSSLLNDDTSTISTVRNLSSEPSLSEPDYVNVSDKSQFDEDFEPSNMETNDPSSPVNTDADLNIAAEVSGEQDKSPGGLHNPIVNESSGASSVSDVSYPFTKKQLGNIYQTVNETGTSFDLNSLGITYTTAVIPAPSKLSTALQEFRGKVLIPAVVDQVQSQALSALQALKVIEVDVQPGDLCTRREYARWLVSASGVLSRSTVTKVYPAMYIENVTELAFDDIRPEDPDFPSIQGLAEAGLISSKLSRRDMQSSPDDDHSPVFFSPESPLSRQDLVSWKMALEKKQLPVVDKEILQQLSGFIDLEKIHPDAWPALVADIAAGDQGIMALSFGYTRLFQPDKPVTKAQAAIALATGEASEIVGEELARIEAESMAENVVAAHNALVAQVEEEMNASYEKELQLERGKIDAVKKLAEEARAEIERLRAEKEEENLSLLKERAAVDSEMEVLSRLRREMEEQLQTVMNDKAEISYEKERLVKLRKDAEIENQEIARLQYELEVERKALSMARAWAEDEAKRAREQAKSLDEARERWERQGIKVVVDDDLREEANVGVTWVAAGNESFVKGTIDRAENLVDKLKHLGDVVKEKSKDTIQMIIQLVLSTIHRLKELIGKAGRQAEELKDTAVEKLGNSLQEAQQSSVVLASAAKDGIKRFAGDCRDGVEKISQKFKT</sequence>
<keyword evidence="3" id="KW-0472">Membrane</keyword>
<gene>
    <name evidence="4" type="ORF">OLC1_LOCUS3959</name>
</gene>
<evidence type="ECO:0000256" key="1">
    <source>
        <dbReference type="SAM" id="Coils"/>
    </source>
</evidence>
<evidence type="ECO:0000256" key="3">
    <source>
        <dbReference type="SAM" id="Phobius"/>
    </source>
</evidence>
<name>A0AAV1CBD3_OLDCO</name>
<dbReference type="AlphaFoldDB" id="A0AAV1CBD3"/>
<feature type="compositionally biased region" description="Polar residues" evidence="2">
    <location>
        <begin position="198"/>
        <end position="207"/>
    </location>
</feature>
<accession>A0AAV1CBD3</accession>
<dbReference type="Proteomes" id="UP001161247">
    <property type="component" value="Chromosome 1"/>
</dbReference>
<dbReference type="PANTHER" id="PTHR33740">
    <property type="entry name" value="GPI-ANCHORED ADHESIN-LIKE PROTEIN"/>
    <property type="match status" value="1"/>
</dbReference>
<keyword evidence="5" id="KW-1185">Reference proteome</keyword>
<keyword evidence="3" id="KW-0812">Transmembrane</keyword>
<dbReference type="EMBL" id="OX459118">
    <property type="protein sequence ID" value="CAI9092243.1"/>
    <property type="molecule type" value="Genomic_DNA"/>
</dbReference>
<feature type="region of interest" description="Disordered" evidence="2">
    <location>
        <begin position="136"/>
        <end position="239"/>
    </location>
</feature>
<dbReference type="PANTHER" id="PTHR33740:SF3">
    <property type="entry name" value="GPI-ANCHORED ADHESIN-LIKE PROTEIN"/>
    <property type="match status" value="1"/>
</dbReference>
<keyword evidence="3" id="KW-1133">Transmembrane helix</keyword>
<feature type="compositionally biased region" description="Polar residues" evidence="2">
    <location>
        <begin position="310"/>
        <end position="321"/>
    </location>
</feature>
<keyword evidence="1" id="KW-0175">Coiled coil</keyword>
<protein>
    <submittedName>
        <fullName evidence="4">OLC1v1027435C1</fullName>
    </submittedName>
</protein>
<feature type="compositionally biased region" description="Basic and acidic residues" evidence="2">
    <location>
        <begin position="145"/>
        <end position="163"/>
    </location>
</feature>
<evidence type="ECO:0000256" key="2">
    <source>
        <dbReference type="SAM" id="MobiDB-lite"/>
    </source>
</evidence>